<keyword evidence="1" id="KW-0472">Membrane</keyword>
<accession>A0A7R9WH88</accession>
<organism evidence="2">
    <name type="scientific">Pseudictyota dubia</name>
    <dbReference type="NCBI Taxonomy" id="2749911"/>
    <lineage>
        <taxon>Eukaryota</taxon>
        <taxon>Sar</taxon>
        <taxon>Stramenopiles</taxon>
        <taxon>Ochrophyta</taxon>
        <taxon>Bacillariophyta</taxon>
        <taxon>Mediophyceae</taxon>
        <taxon>Biddulphiophycidae</taxon>
        <taxon>Eupodiscales</taxon>
        <taxon>Odontellaceae</taxon>
        <taxon>Pseudictyota</taxon>
    </lineage>
</organism>
<keyword evidence="1" id="KW-1133">Transmembrane helix</keyword>
<proteinExistence type="predicted"/>
<feature type="transmembrane region" description="Helical" evidence="1">
    <location>
        <begin position="116"/>
        <end position="134"/>
    </location>
</feature>
<protein>
    <submittedName>
        <fullName evidence="2">Uncharacterized protein</fullName>
    </submittedName>
</protein>
<dbReference type="AlphaFoldDB" id="A0A7R9WH88"/>
<evidence type="ECO:0000256" key="1">
    <source>
        <dbReference type="SAM" id="Phobius"/>
    </source>
</evidence>
<keyword evidence="1" id="KW-0812">Transmembrane</keyword>
<reference evidence="2" key="1">
    <citation type="submission" date="2021-01" db="EMBL/GenBank/DDBJ databases">
        <authorList>
            <person name="Corre E."/>
            <person name="Pelletier E."/>
            <person name="Niang G."/>
            <person name="Scheremetjew M."/>
            <person name="Finn R."/>
            <person name="Kale V."/>
            <person name="Holt S."/>
            <person name="Cochrane G."/>
            <person name="Meng A."/>
            <person name="Brown T."/>
            <person name="Cohen L."/>
        </authorList>
    </citation>
    <scope>NUCLEOTIDE SEQUENCE</scope>
    <source>
        <strain evidence="2">CCMP147</strain>
    </source>
</reference>
<gene>
    <name evidence="2" type="ORF">TDUB1175_LOCUS21930</name>
</gene>
<dbReference type="EMBL" id="HBED01043609">
    <property type="protein sequence ID" value="CAD8323512.1"/>
    <property type="molecule type" value="Transcribed_RNA"/>
</dbReference>
<feature type="transmembrane region" description="Helical" evidence="1">
    <location>
        <begin position="85"/>
        <end position="104"/>
    </location>
</feature>
<evidence type="ECO:0000313" key="2">
    <source>
        <dbReference type="EMBL" id="CAD8323512.1"/>
    </source>
</evidence>
<sequence>MGNPIASGLMCLGPSFFVSAAFILSIFANSRCNFYLLGPDNPVRDQTGRVTEANLIGLWCYQDVRGVNWDLRGYTFDERYETARALGTSVNAIGFVLWLYYLFAGCKPFPPVAFKVVGFLGVINCMLQGLVFLLNQSMVCAGGCEMSTGANCAISAAVLWFVGGLLSCASGNDAPGREDDEGEGGGD</sequence>
<feature type="transmembrane region" description="Helical" evidence="1">
    <location>
        <begin position="146"/>
        <end position="166"/>
    </location>
</feature>
<name>A0A7R9WH88_9STRA</name>
<feature type="transmembrane region" description="Helical" evidence="1">
    <location>
        <begin position="6"/>
        <end position="27"/>
    </location>
</feature>